<dbReference type="InterPro" id="IPR023214">
    <property type="entry name" value="HAD_sf"/>
</dbReference>
<dbReference type="OrthoDB" id="3180855at2"/>
<dbReference type="Proteomes" id="UP000242642">
    <property type="component" value="Unassembled WGS sequence"/>
</dbReference>
<keyword evidence="1" id="KW-0479">Metal-binding</keyword>
<dbReference type="InterPro" id="IPR036412">
    <property type="entry name" value="HAD-like_sf"/>
</dbReference>
<evidence type="ECO:0008006" key="4">
    <source>
        <dbReference type="Google" id="ProtNLM"/>
    </source>
</evidence>
<dbReference type="EMBL" id="FOHV01000005">
    <property type="protein sequence ID" value="SES91629.1"/>
    <property type="molecule type" value="Genomic_DNA"/>
</dbReference>
<gene>
    <name evidence="2" type="ORF">SAMN02583745_00880</name>
</gene>
<protein>
    <recommendedName>
        <fullName evidence="4">Cof subfamily of IIB subfamily of haloacid dehalogenase superfamily/HAD-superfamily hydrolase, subfamily IIB</fullName>
    </recommendedName>
</protein>
<dbReference type="Pfam" id="PF08282">
    <property type="entry name" value="Hydrolase_3"/>
    <property type="match status" value="1"/>
</dbReference>
<dbReference type="GO" id="GO:0016791">
    <property type="term" value="F:phosphatase activity"/>
    <property type="evidence" value="ECO:0007669"/>
    <property type="project" value="TreeGrafter"/>
</dbReference>
<dbReference type="AlphaFoldDB" id="A0A1I0AC56"/>
<organism evidence="2 3">
    <name type="scientific">Thorsellia anophelis DSM 18579</name>
    <dbReference type="NCBI Taxonomy" id="1123402"/>
    <lineage>
        <taxon>Bacteria</taxon>
        <taxon>Pseudomonadati</taxon>
        <taxon>Pseudomonadota</taxon>
        <taxon>Gammaproteobacteria</taxon>
        <taxon>Enterobacterales</taxon>
        <taxon>Thorselliaceae</taxon>
        <taxon>Thorsellia</taxon>
    </lineage>
</organism>
<dbReference type="Gene3D" id="3.40.50.1000">
    <property type="entry name" value="HAD superfamily/HAD-like"/>
    <property type="match status" value="1"/>
</dbReference>
<dbReference type="GO" id="GO:0000287">
    <property type="term" value="F:magnesium ion binding"/>
    <property type="evidence" value="ECO:0007669"/>
    <property type="project" value="TreeGrafter"/>
</dbReference>
<dbReference type="RefSeq" id="WP_093318097.1">
    <property type="nucleotide sequence ID" value="NZ_FOHV01000005.1"/>
</dbReference>
<sequence length="289" mass="32639">MTHIVKHTVFCDVDGTFCHYNEPVSQLNLDAVKAFQIKGNRFVFVSGRSASQLAELNQTNGLECDLIFANGAGYQHYGQQPIYEHILTLNELELIIPLIEELDLFYHCHTSEEIYLRPIVNYQTHFERLKPVFYELGDFGRKAIAFKETYFTHECQHIESPLSFFQNNPSIKVVKIEIMEPDTHRLVALNNLLDSLGLSYYSSFPTNLEIVNPKASKGIAIESYLKQFPTEISYGIGDAANDIDMLKVVDVPVAVANASDEIKALCQYVTLDVANSGVGVFINKHILKE</sequence>
<dbReference type="GO" id="GO:0005829">
    <property type="term" value="C:cytosol"/>
    <property type="evidence" value="ECO:0007669"/>
    <property type="project" value="TreeGrafter"/>
</dbReference>
<dbReference type="Gene3D" id="3.30.1240.10">
    <property type="match status" value="1"/>
</dbReference>
<name>A0A1I0AC56_9GAMM</name>
<keyword evidence="3" id="KW-1185">Reference proteome</keyword>
<dbReference type="PANTHER" id="PTHR10000:SF55">
    <property type="entry name" value="5-AMINO-6-(5-PHOSPHO-D-RIBITYLAMINO)URACIL PHOSPHATASE YCSE"/>
    <property type="match status" value="1"/>
</dbReference>
<evidence type="ECO:0000313" key="3">
    <source>
        <dbReference type="Proteomes" id="UP000242642"/>
    </source>
</evidence>
<reference evidence="3" key="1">
    <citation type="submission" date="2016-10" db="EMBL/GenBank/DDBJ databases">
        <authorList>
            <person name="Varghese N."/>
            <person name="Submissions S."/>
        </authorList>
    </citation>
    <scope>NUCLEOTIDE SEQUENCE [LARGE SCALE GENOMIC DNA]</scope>
    <source>
        <strain evidence="3">DSM 18579</strain>
    </source>
</reference>
<accession>A0A1I0AC56</accession>
<proteinExistence type="predicted"/>
<dbReference type="STRING" id="1123402.SAMN02583745_00880"/>
<evidence type="ECO:0000256" key="1">
    <source>
        <dbReference type="ARBA" id="ARBA00022723"/>
    </source>
</evidence>
<evidence type="ECO:0000313" key="2">
    <source>
        <dbReference type="EMBL" id="SES91629.1"/>
    </source>
</evidence>
<dbReference type="InterPro" id="IPR000150">
    <property type="entry name" value="Cof"/>
</dbReference>
<dbReference type="SUPFAM" id="SSF56784">
    <property type="entry name" value="HAD-like"/>
    <property type="match status" value="1"/>
</dbReference>
<dbReference type="NCBIfam" id="TIGR00099">
    <property type="entry name" value="Cof-subfamily"/>
    <property type="match status" value="1"/>
</dbReference>
<dbReference type="PANTHER" id="PTHR10000">
    <property type="entry name" value="PHOSPHOSERINE PHOSPHATASE"/>
    <property type="match status" value="1"/>
</dbReference>